<dbReference type="EMBL" id="CAJVQC010087560">
    <property type="protein sequence ID" value="CAG8823446.1"/>
    <property type="molecule type" value="Genomic_DNA"/>
</dbReference>
<name>A0ACA9S237_9GLOM</name>
<gene>
    <name evidence="1" type="ORF">RPERSI_LOCUS26022</name>
</gene>
<feature type="non-terminal residue" evidence="1">
    <location>
        <position position="101"/>
    </location>
</feature>
<sequence length="101" mass="11354">LDVASGDNLLFASTYDAVIHVYNLNDYSSIATLSGHNWEVWQLEYTNGAMFSASFDHTIKRWDTRNHLICNATLRGHKGFVHAMTLGQHNLITGCADRTIK</sequence>
<feature type="non-terminal residue" evidence="1">
    <location>
        <position position="1"/>
    </location>
</feature>
<organism evidence="1 2">
    <name type="scientific">Racocetra persica</name>
    <dbReference type="NCBI Taxonomy" id="160502"/>
    <lineage>
        <taxon>Eukaryota</taxon>
        <taxon>Fungi</taxon>
        <taxon>Fungi incertae sedis</taxon>
        <taxon>Mucoromycota</taxon>
        <taxon>Glomeromycotina</taxon>
        <taxon>Glomeromycetes</taxon>
        <taxon>Diversisporales</taxon>
        <taxon>Gigasporaceae</taxon>
        <taxon>Racocetra</taxon>
    </lineage>
</organism>
<evidence type="ECO:0000313" key="1">
    <source>
        <dbReference type="EMBL" id="CAG8823446.1"/>
    </source>
</evidence>
<evidence type="ECO:0000313" key="2">
    <source>
        <dbReference type="Proteomes" id="UP000789920"/>
    </source>
</evidence>
<reference evidence="1" key="1">
    <citation type="submission" date="2021-06" db="EMBL/GenBank/DDBJ databases">
        <authorList>
            <person name="Kallberg Y."/>
            <person name="Tangrot J."/>
            <person name="Rosling A."/>
        </authorList>
    </citation>
    <scope>NUCLEOTIDE SEQUENCE</scope>
    <source>
        <strain evidence="1">MA461A</strain>
    </source>
</reference>
<protein>
    <submittedName>
        <fullName evidence="1">20328_t:CDS:1</fullName>
    </submittedName>
</protein>
<keyword evidence="2" id="KW-1185">Reference proteome</keyword>
<comment type="caution">
    <text evidence="1">The sequence shown here is derived from an EMBL/GenBank/DDBJ whole genome shotgun (WGS) entry which is preliminary data.</text>
</comment>
<proteinExistence type="predicted"/>
<dbReference type="Proteomes" id="UP000789920">
    <property type="component" value="Unassembled WGS sequence"/>
</dbReference>
<accession>A0ACA9S237</accession>